<protein>
    <submittedName>
        <fullName evidence="2">Uncharacterized protein</fullName>
    </submittedName>
</protein>
<sequence length="230" mass="26773">MDNFERLIKSCDENLIFYSQKLSQVRTTLKLYDEVINLLETESNELINLKRSIVFAGHLTIPFLELSVTLKNLIIAKTDWEKIFFIKNSYLIIFESLKIIRPEKNCSTILEESINSNNLKDLKTDLEKCNGEITNFRNTDDFKLIENVRHYTAGHIDKNLKLYYDTIINLDGEKSAQIVGKFMQILSNVLTLSQKTESRLLKIYESKAEKSTKELKEKLEQLEKLIKNVG</sequence>
<dbReference type="EMBL" id="FTOI01000022">
    <property type="protein sequence ID" value="SIT04307.1"/>
    <property type="molecule type" value="Genomic_DNA"/>
</dbReference>
<dbReference type="OrthoDB" id="1272370at2"/>
<reference evidence="3" key="1">
    <citation type="submission" date="2017-01" db="EMBL/GenBank/DDBJ databases">
        <authorList>
            <person name="Varghese N."/>
            <person name="Submissions S."/>
        </authorList>
    </citation>
    <scope>NUCLEOTIDE SEQUENCE [LARGE SCALE GENOMIC DNA]</scope>
    <source>
        <strain evidence="3">DSM 23145</strain>
    </source>
</reference>
<evidence type="ECO:0000313" key="3">
    <source>
        <dbReference type="Proteomes" id="UP000185839"/>
    </source>
</evidence>
<dbReference type="STRING" id="713588.SAMN05421789_1227"/>
<evidence type="ECO:0000313" key="2">
    <source>
        <dbReference type="EMBL" id="SIT04307.1"/>
    </source>
</evidence>
<gene>
    <name evidence="2" type="ORF">SAMN05421789_1227</name>
</gene>
<accession>A0A1N7P167</accession>
<feature type="coiled-coil region" evidence="1">
    <location>
        <begin position="201"/>
        <end position="228"/>
    </location>
</feature>
<name>A0A1N7P167_9FLAO</name>
<keyword evidence="3" id="KW-1185">Reference proteome</keyword>
<dbReference type="RefSeq" id="WP_076388662.1">
    <property type="nucleotide sequence ID" value="NZ_FTOI01000022.1"/>
</dbReference>
<organism evidence="2 3">
    <name type="scientific">Kaistella chaponensis</name>
    <dbReference type="NCBI Taxonomy" id="713588"/>
    <lineage>
        <taxon>Bacteria</taxon>
        <taxon>Pseudomonadati</taxon>
        <taxon>Bacteroidota</taxon>
        <taxon>Flavobacteriia</taxon>
        <taxon>Flavobacteriales</taxon>
        <taxon>Weeksellaceae</taxon>
        <taxon>Chryseobacterium group</taxon>
        <taxon>Kaistella</taxon>
    </lineage>
</organism>
<dbReference type="Proteomes" id="UP000185839">
    <property type="component" value="Unassembled WGS sequence"/>
</dbReference>
<dbReference type="AlphaFoldDB" id="A0A1N7P167"/>
<proteinExistence type="predicted"/>
<evidence type="ECO:0000256" key="1">
    <source>
        <dbReference type="SAM" id="Coils"/>
    </source>
</evidence>
<keyword evidence="1" id="KW-0175">Coiled coil</keyword>